<dbReference type="PANTHER" id="PTHR43873">
    <property type="entry name" value="COBYRINATE A,C-DIAMIDE SYNTHASE"/>
    <property type="match status" value="1"/>
</dbReference>
<dbReference type="SUPFAM" id="SSF52317">
    <property type="entry name" value="Class I glutamine amidotransferase-like"/>
    <property type="match status" value="1"/>
</dbReference>
<evidence type="ECO:0000259" key="9">
    <source>
        <dbReference type="Pfam" id="PF01656"/>
    </source>
</evidence>
<dbReference type="HOGENOM" id="CLU_022752_2_0_10"/>
<comment type="cofactor">
    <cofactor evidence="1">
        <name>Mg(2+)</name>
        <dbReference type="ChEBI" id="CHEBI:18420"/>
    </cofactor>
</comment>
<dbReference type="Pfam" id="PF01656">
    <property type="entry name" value="CbiA"/>
    <property type="match status" value="1"/>
</dbReference>
<evidence type="ECO:0000256" key="2">
    <source>
        <dbReference type="ARBA" id="ARBA00004953"/>
    </source>
</evidence>
<keyword evidence="3" id="KW-0169">Cobalamin biosynthesis</keyword>
<accession>F0QZZ1</accession>
<keyword evidence="7" id="KW-0460">Magnesium</keyword>
<reference evidence="11 12" key="1">
    <citation type="journal article" date="2011" name="Stand. Genomic Sci.">
        <title>Complete genome sequence of Bacteroides salanitronis type strain (BL78).</title>
        <authorList>
            <person name="Gronow S."/>
            <person name="Held B."/>
            <person name="Lucas S."/>
            <person name="Lapidus A."/>
            <person name="Del Rio T.G."/>
            <person name="Nolan M."/>
            <person name="Tice H."/>
            <person name="Deshpande S."/>
            <person name="Cheng J.F."/>
            <person name="Pitluck S."/>
            <person name="Liolios K."/>
            <person name="Pagani I."/>
            <person name="Ivanova N."/>
            <person name="Mavromatis K."/>
            <person name="Pati A."/>
            <person name="Tapia R."/>
            <person name="Han C."/>
            <person name="Goodwin L."/>
            <person name="Chen A."/>
            <person name="Palaniappan K."/>
            <person name="Land M."/>
            <person name="Hauser L."/>
            <person name="Chang Y.J."/>
            <person name="Jeffries C.D."/>
            <person name="Brambilla E.M."/>
            <person name="Rohde M."/>
            <person name="Goker M."/>
            <person name="Detter J.C."/>
            <person name="Woyke T."/>
            <person name="Bristow J."/>
            <person name="Markowitz V."/>
            <person name="Hugenholtz P."/>
            <person name="Kyrpides N.C."/>
            <person name="Klenk H.P."/>
            <person name="Eisen J.A."/>
        </authorList>
    </citation>
    <scope>NUCLEOTIDE SEQUENCE [LARGE SCALE GENOMIC DNA]</scope>
    <source>
        <strain evidence="11 12">DSM 18170</strain>
    </source>
</reference>
<dbReference type="GO" id="GO:0042242">
    <property type="term" value="F:cobyrinic acid a,c-diamide synthase activity"/>
    <property type="evidence" value="ECO:0007669"/>
    <property type="project" value="InterPro"/>
</dbReference>
<name>F0QZZ1_PHOSB</name>
<evidence type="ECO:0000259" key="10">
    <source>
        <dbReference type="Pfam" id="PF07685"/>
    </source>
</evidence>
<dbReference type="PANTHER" id="PTHR43873:SF1">
    <property type="entry name" value="COBYRINATE A,C-DIAMIDE SYNTHASE"/>
    <property type="match status" value="1"/>
</dbReference>
<dbReference type="NCBIfam" id="NF002204">
    <property type="entry name" value="PRK01077.1"/>
    <property type="match status" value="1"/>
</dbReference>
<dbReference type="SUPFAM" id="SSF52540">
    <property type="entry name" value="P-loop containing nucleoside triphosphate hydrolases"/>
    <property type="match status" value="1"/>
</dbReference>
<dbReference type="InterPro" id="IPR029062">
    <property type="entry name" value="Class_I_gatase-like"/>
</dbReference>
<dbReference type="STRING" id="667015.Bacsa_0560"/>
<feature type="domain" description="CobQ/CobB/MinD/ParA nucleotide binding" evidence="9">
    <location>
        <begin position="7"/>
        <end position="188"/>
    </location>
</feature>
<dbReference type="Pfam" id="PF07685">
    <property type="entry name" value="GATase_3"/>
    <property type="match status" value="1"/>
</dbReference>
<feature type="domain" description="CobB/CobQ-like glutamine amidotransferase" evidence="10">
    <location>
        <begin position="251"/>
        <end position="435"/>
    </location>
</feature>
<sequence length="442" mass="49868">MKPQFLIGSPTSGCGKTTFMLGMLRVLQRRGMKVQPFKCGPDFIDPQYHAIACNCESVNLDAWLASRTHIQSVYNHYAEPADVCIIEGNRGLYDGYNRMENSSAALSRMLNVPVILVINARAIGYAIAPVLYGMKRFNASVRIVGVVFTQVASQSHEISLREACIDVGIECLGYLPVEEDIRLPQRHQGLTLSVKRSFSKLIDRIADLVEKHVDIEKLLNLCTRIFPCPYTLPYTSEVGIDMLHRPDRRLRIAVARDPAFCFLYRENVDRLAEAGRITYFSPVYGSDLPEADYVYIPGGCPELFVRQLHRRKRLMSQLREYVEAGGRLWAEGEGMTFLSRSLTVRQGGTAYEMAGILPFDCTLVDANPSNGYRLTRCGNNTFKGYESHYSVLASSSDIRISATSLYGLRGTETAARLFRYKNLIAGYAHWYWGENDIFSLWN</sequence>
<evidence type="ECO:0000256" key="4">
    <source>
        <dbReference type="ARBA" id="ARBA00022598"/>
    </source>
</evidence>
<dbReference type="NCBIfam" id="TIGR00379">
    <property type="entry name" value="cobB"/>
    <property type="match status" value="1"/>
</dbReference>
<evidence type="ECO:0000256" key="7">
    <source>
        <dbReference type="ARBA" id="ARBA00022842"/>
    </source>
</evidence>
<dbReference type="eggNOG" id="COG1797">
    <property type="taxonomic scope" value="Bacteria"/>
</dbReference>
<dbReference type="AlphaFoldDB" id="F0QZZ1"/>
<protein>
    <submittedName>
        <fullName evidence="11">Cobyrinic acid ac-diamide synthase</fullName>
    </submittedName>
</protein>
<dbReference type="InterPro" id="IPR004484">
    <property type="entry name" value="CbiA/CobB_synth"/>
</dbReference>
<dbReference type="GO" id="GO:0009236">
    <property type="term" value="P:cobalamin biosynthetic process"/>
    <property type="evidence" value="ECO:0007669"/>
    <property type="project" value="UniProtKB-KW"/>
</dbReference>
<keyword evidence="6" id="KW-0067">ATP-binding</keyword>
<dbReference type="PROSITE" id="PS51274">
    <property type="entry name" value="GATASE_COBBQ"/>
    <property type="match status" value="1"/>
</dbReference>
<organism evidence="11 12">
    <name type="scientific">Phocaeicola salanitronis (strain DSM 18170 / JCM 13657 / CCUG 60908 / BL78)</name>
    <name type="common">Bacteroides salanitronis</name>
    <dbReference type="NCBI Taxonomy" id="667015"/>
    <lineage>
        <taxon>Bacteria</taxon>
        <taxon>Pseudomonadati</taxon>
        <taxon>Bacteroidota</taxon>
        <taxon>Bacteroidia</taxon>
        <taxon>Bacteroidales</taxon>
        <taxon>Bacteroidaceae</taxon>
        <taxon>Phocaeicola</taxon>
    </lineage>
</organism>
<dbReference type="Gene3D" id="3.40.50.880">
    <property type="match status" value="1"/>
</dbReference>
<dbReference type="Proteomes" id="UP000007486">
    <property type="component" value="Chromosome"/>
</dbReference>
<dbReference type="RefSeq" id="WP_013616615.1">
    <property type="nucleotide sequence ID" value="NC_015164.1"/>
</dbReference>
<evidence type="ECO:0000256" key="6">
    <source>
        <dbReference type="ARBA" id="ARBA00022840"/>
    </source>
</evidence>
<dbReference type="KEGG" id="bsa:Bacsa_0560"/>
<dbReference type="InterPro" id="IPR027417">
    <property type="entry name" value="P-loop_NTPase"/>
</dbReference>
<evidence type="ECO:0000256" key="3">
    <source>
        <dbReference type="ARBA" id="ARBA00022573"/>
    </source>
</evidence>
<dbReference type="GO" id="GO:0005524">
    <property type="term" value="F:ATP binding"/>
    <property type="evidence" value="ECO:0007669"/>
    <property type="project" value="UniProtKB-KW"/>
</dbReference>
<dbReference type="Gene3D" id="3.40.50.300">
    <property type="entry name" value="P-loop containing nucleotide triphosphate hydrolases"/>
    <property type="match status" value="1"/>
</dbReference>
<evidence type="ECO:0000256" key="8">
    <source>
        <dbReference type="ARBA" id="ARBA00022962"/>
    </source>
</evidence>
<keyword evidence="12" id="KW-1185">Reference proteome</keyword>
<dbReference type="InterPro" id="IPR011698">
    <property type="entry name" value="GATase_3"/>
</dbReference>
<evidence type="ECO:0000256" key="5">
    <source>
        <dbReference type="ARBA" id="ARBA00022741"/>
    </source>
</evidence>
<evidence type="ECO:0000256" key="1">
    <source>
        <dbReference type="ARBA" id="ARBA00001946"/>
    </source>
</evidence>
<gene>
    <name evidence="11" type="ordered locus">Bacsa_0560</name>
</gene>
<evidence type="ECO:0000313" key="11">
    <source>
        <dbReference type="EMBL" id="ADY35156.1"/>
    </source>
</evidence>
<dbReference type="OrthoDB" id="9764035at2"/>
<proteinExistence type="predicted"/>
<keyword evidence="5" id="KW-0547">Nucleotide-binding</keyword>
<dbReference type="EMBL" id="CP002530">
    <property type="protein sequence ID" value="ADY35156.1"/>
    <property type="molecule type" value="Genomic_DNA"/>
</dbReference>
<keyword evidence="8" id="KW-0315">Glutamine amidotransferase</keyword>
<comment type="pathway">
    <text evidence="2">Cofactor biosynthesis; adenosylcobalamin biosynthesis.</text>
</comment>
<dbReference type="InterPro" id="IPR002586">
    <property type="entry name" value="CobQ/CobB/MinD/ParA_Nub-bd_dom"/>
</dbReference>
<keyword evidence="4" id="KW-0436">Ligase</keyword>
<evidence type="ECO:0000313" key="12">
    <source>
        <dbReference type="Proteomes" id="UP000007486"/>
    </source>
</evidence>